<feature type="transmembrane region" description="Helical" evidence="2">
    <location>
        <begin position="115"/>
        <end position="137"/>
    </location>
</feature>
<keyword evidence="2" id="KW-0812">Transmembrane</keyword>
<feature type="transmembrane region" description="Helical" evidence="2">
    <location>
        <begin position="178"/>
        <end position="198"/>
    </location>
</feature>
<dbReference type="InterPro" id="IPR026870">
    <property type="entry name" value="Zinc_ribbon_dom"/>
</dbReference>
<dbReference type="GO" id="GO:0005886">
    <property type="term" value="C:plasma membrane"/>
    <property type="evidence" value="ECO:0007669"/>
    <property type="project" value="TreeGrafter"/>
</dbReference>
<feature type="transmembrane region" description="Helical" evidence="2">
    <location>
        <begin position="149"/>
        <end position="166"/>
    </location>
</feature>
<accession>A0A1M6CDH1</accession>
<feature type="domain" description="Zinc-ribbon" evidence="3">
    <location>
        <begin position="4"/>
        <end position="25"/>
    </location>
</feature>
<name>A0A1M6CDH1_9FIRM</name>
<dbReference type="Proteomes" id="UP000191240">
    <property type="component" value="Unassembled WGS sequence"/>
</dbReference>
<evidence type="ECO:0000313" key="5">
    <source>
        <dbReference type="Proteomes" id="UP000191240"/>
    </source>
</evidence>
<evidence type="ECO:0000259" key="3">
    <source>
        <dbReference type="Pfam" id="PF13240"/>
    </source>
</evidence>
<gene>
    <name evidence="4" type="ORF">SAMN02745671_01043</name>
</gene>
<organism evidence="4 5">
    <name type="scientific">Anaerovibrio lipolyticus DSM 3074</name>
    <dbReference type="NCBI Taxonomy" id="1120997"/>
    <lineage>
        <taxon>Bacteria</taxon>
        <taxon>Bacillati</taxon>
        <taxon>Bacillota</taxon>
        <taxon>Negativicutes</taxon>
        <taxon>Selenomonadales</taxon>
        <taxon>Selenomonadaceae</taxon>
        <taxon>Anaerovibrio</taxon>
    </lineage>
</organism>
<dbReference type="Pfam" id="PF13240">
    <property type="entry name" value="Zn_Ribbon_1"/>
    <property type="match status" value="1"/>
</dbReference>
<dbReference type="PANTHER" id="PTHR34980:SF3">
    <property type="entry name" value="BLR8105 PROTEIN"/>
    <property type="match status" value="1"/>
</dbReference>
<evidence type="ECO:0000256" key="2">
    <source>
        <dbReference type="SAM" id="Phobius"/>
    </source>
</evidence>
<dbReference type="Pfam" id="PF05656">
    <property type="entry name" value="DUF805"/>
    <property type="match status" value="1"/>
</dbReference>
<keyword evidence="2" id="KW-1133">Transmembrane helix</keyword>
<feature type="region of interest" description="Disordered" evidence="1">
    <location>
        <begin position="29"/>
        <end position="76"/>
    </location>
</feature>
<dbReference type="PANTHER" id="PTHR34980">
    <property type="entry name" value="INNER MEMBRANE PROTEIN-RELATED-RELATED"/>
    <property type="match status" value="1"/>
</dbReference>
<protein>
    <submittedName>
        <fullName evidence="4">Uncharacterized membrane protein YhaH, DUF805 family</fullName>
    </submittedName>
</protein>
<keyword evidence="2" id="KW-0472">Membrane</keyword>
<evidence type="ECO:0000313" key="4">
    <source>
        <dbReference type="EMBL" id="SHI58758.1"/>
    </source>
</evidence>
<evidence type="ECO:0000256" key="1">
    <source>
        <dbReference type="SAM" id="MobiDB-lite"/>
    </source>
</evidence>
<dbReference type="OrthoDB" id="9812349at2"/>
<dbReference type="EMBL" id="FQYW01000008">
    <property type="protein sequence ID" value="SHI58758.1"/>
    <property type="molecule type" value="Genomic_DNA"/>
</dbReference>
<reference evidence="4 5" key="1">
    <citation type="submission" date="2016-11" db="EMBL/GenBank/DDBJ databases">
        <authorList>
            <person name="Jaros S."/>
            <person name="Januszkiewicz K."/>
            <person name="Wedrychowicz H."/>
        </authorList>
    </citation>
    <scope>NUCLEOTIDE SEQUENCE [LARGE SCALE GENOMIC DNA]</scope>
    <source>
        <strain evidence="4 5">DSM 3074</strain>
    </source>
</reference>
<dbReference type="AlphaFoldDB" id="A0A1M6CDH1"/>
<sequence length="216" mass="24005">MSKFCPNCGEKVEDTAVFCPECGQNLNTQSQPAAQPQPVVQPQQPMQQNPYQPAQPQQPMNGYNQGQPNGYNPYGQQGGYQQPQYGGYNAGPKPDNIIQAFKWTTYTGRLNRQRYFLRGLAFGLAAFVLAMIGAMIALAMDFTEDAAEGFGYIVCLPVFVLSYMNTMKRCHDLDKTGWLAISTFIPVVNLLVGIYLLFFKGTEGPNQYGDDPLMFP</sequence>
<dbReference type="InterPro" id="IPR008523">
    <property type="entry name" value="DUF805"/>
</dbReference>
<proteinExistence type="predicted"/>
<dbReference type="RefSeq" id="WP_052211907.1">
    <property type="nucleotide sequence ID" value="NZ_FQYW01000008.1"/>
</dbReference>